<dbReference type="InterPro" id="IPR036465">
    <property type="entry name" value="vWFA_dom_sf"/>
</dbReference>
<dbReference type="InterPro" id="IPR002035">
    <property type="entry name" value="VWF_A"/>
</dbReference>
<evidence type="ECO:0000256" key="1">
    <source>
        <dbReference type="SAM" id="Phobius"/>
    </source>
</evidence>
<proteinExistence type="predicted"/>
<dbReference type="SUPFAM" id="SSF53300">
    <property type="entry name" value="vWA-like"/>
    <property type="match status" value="1"/>
</dbReference>
<feature type="non-terminal residue" evidence="3">
    <location>
        <position position="1"/>
    </location>
</feature>
<comment type="caution">
    <text evidence="3">The sequence shown here is derived from an EMBL/GenBank/DDBJ whole genome shotgun (WGS) entry which is preliminary data.</text>
</comment>
<reference evidence="3 4" key="1">
    <citation type="journal article" date="2018" name="Nat. Biotechnol.">
        <title>A standardized bacterial taxonomy based on genome phylogeny substantially revises the tree of life.</title>
        <authorList>
            <person name="Parks D.H."/>
            <person name="Chuvochina M."/>
            <person name="Waite D.W."/>
            <person name="Rinke C."/>
            <person name="Skarshewski A."/>
            <person name="Chaumeil P.A."/>
            <person name="Hugenholtz P."/>
        </authorList>
    </citation>
    <scope>NUCLEOTIDE SEQUENCE [LARGE SCALE GENOMIC DNA]</scope>
    <source>
        <strain evidence="3">UBA9158</strain>
    </source>
</reference>
<dbReference type="PROSITE" id="PS50234">
    <property type="entry name" value="VWFA"/>
    <property type="match status" value="1"/>
</dbReference>
<protein>
    <recommendedName>
        <fullName evidence="2">VWFA domain-containing protein</fullName>
    </recommendedName>
</protein>
<keyword evidence="1" id="KW-0812">Transmembrane</keyword>
<evidence type="ECO:0000259" key="2">
    <source>
        <dbReference type="PROSITE" id="PS50234"/>
    </source>
</evidence>
<dbReference type="InterPro" id="IPR050768">
    <property type="entry name" value="UPF0353/GerABKA_families"/>
</dbReference>
<sequence>FIAARQADRVGLIVFGDKAYIQLPFTRDLATASQLVDLMAVAMAGPQTALGDAIGLAIHAFESSTLEERILILLTDGNDTASRMTPINAAAIAARNELEIYTIGIGDPQATGEDRVDFGLLAEIAERTGGEFFNAEDESALAAVYQRIDEATAAEVKTESWRPRYSLVAWPAGAALLLGVMALTFLLFNRQRHSA</sequence>
<dbReference type="AlphaFoldDB" id="A0A3C1KSF4"/>
<dbReference type="STRING" id="1121937.GCA_000423125_01703"/>
<keyword evidence="1" id="KW-0472">Membrane</keyword>
<gene>
    <name evidence="3" type="ORF">DCP75_18330</name>
</gene>
<accession>A0A3C1KSF4</accession>
<dbReference type="Pfam" id="PF00092">
    <property type="entry name" value="VWA"/>
    <property type="match status" value="1"/>
</dbReference>
<dbReference type="PANTHER" id="PTHR22550:SF18">
    <property type="entry name" value="VWFA DOMAIN-CONTAINING PROTEIN"/>
    <property type="match status" value="1"/>
</dbReference>
<dbReference type="EMBL" id="DMND01000245">
    <property type="protein sequence ID" value="HAN29642.1"/>
    <property type="molecule type" value="Genomic_DNA"/>
</dbReference>
<evidence type="ECO:0000313" key="4">
    <source>
        <dbReference type="Proteomes" id="UP000259273"/>
    </source>
</evidence>
<feature type="domain" description="VWFA" evidence="2">
    <location>
        <begin position="1"/>
        <end position="148"/>
    </location>
</feature>
<organism evidence="3 4">
    <name type="scientific">Haliea salexigens</name>
    <dbReference type="NCBI Taxonomy" id="287487"/>
    <lineage>
        <taxon>Bacteria</taxon>
        <taxon>Pseudomonadati</taxon>
        <taxon>Pseudomonadota</taxon>
        <taxon>Gammaproteobacteria</taxon>
        <taxon>Cellvibrionales</taxon>
        <taxon>Halieaceae</taxon>
        <taxon>Haliea</taxon>
    </lineage>
</organism>
<feature type="transmembrane region" description="Helical" evidence="1">
    <location>
        <begin position="167"/>
        <end position="188"/>
    </location>
</feature>
<dbReference type="Proteomes" id="UP000259273">
    <property type="component" value="Unassembled WGS sequence"/>
</dbReference>
<dbReference type="Gene3D" id="3.40.50.410">
    <property type="entry name" value="von Willebrand factor, type A domain"/>
    <property type="match status" value="1"/>
</dbReference>
<dbReference type="PANTHER" id="PTHR22550">
    <property type="entry name" value="SPORE GERMINATION PROTEIN"/>
    <property type="match status" value="1"/>
</dbReference>
<name>A0A3C1KSF4_9GAMM</name>
<keyword evidence="1" id="KW-1133">Transmembrane helix</keyword>
<evidence type="ECO:0000313" key="3">
    <source>
        <dbReference type="EMBL" id="HAN29642.1"/>
    </source>
</evidence>